<reference evidence="1 2" key="1">
    <citation type="journal article" date="2011" name="Cell">
        <title>The monarch butterfly genome yields insights into long-distance migration.</title>
        <authorList>
            <person name="Zhan S."/>
            <person name="Merlin C."/>
            <person name="Boore J.L."/>
            <person name="Reppert S.M."/>
        </authorList>
    </citation>
    <scope>NUCLEOTIDE SEQUENCE [LARGE SCALE GENOMIC DNA]</scope>
    <source>
        <strain evidence="1">F-2</strain>
    </source>
</reference>
<dbReference type="InParanoid" id="A0A212FK80"/>
<evidence type="ECO:0000313" key="1">
    <source>
        <dbReference type="EMBL" id="OWR54155.1"/>
    </source>
</evidence>
<dbReference type="STRING" id="278856.A0A212FK80"/>
<accession>A0A212FK80</accession>
<dbReference type="AlphaFoldDB" id="A0A212FK80"/>
<dbReference type="Proteomes" id="UP000007151">
    <property type="component" value="Unassembled WGS sequence"/>
</dbReference>
<evidence type="ECO:0000313" key="2">
    <source>
        <dbReference type="Proteomes" id="UP000007151"/>
    </source>
</evidence>
<gene>
    <name evidence="1" type="ORF">KGM_201456</name>
</gene>
<dbReference type="Pfam" id="PF11901">
    <property type="entry name" value="DM9"/>
    <property type="match status" value="1"/>
</dbReference>
<proteinExistence type="predicted"/>
<dbReference type="eggNOG" id="ENOG502TBKE">
    <property type="taxonomic scope" value="Eukaryota"/>
</dbReference>
<comment type="caution">
    <text evidence="1">The sequence shown here is derived from an EMBL/GenBank/DDBJ whole genome shotgun (WGS) entry which is preliminary data.</text>
</comment>
<protein>
    <submittedName>
        <fullName evidence="1">C3 and PZP alpha-2-macroglobulin domain-containing protein 8</fullName>
    </submittedName>
</protein>
<dbReference type="InterPro" id="IPR006616">
    <property type="entry name" value="DM9_repeat"/>
</dbReference>
<organism evidence="1 2">
    <name type="scientific">Danaus plexippus plexippus</name>
    <dbReference type="NCBI Taxonomy" id="278856"/>
    <lineage>
        <taxon>Eukaryota</taxon>
        <taxon>Metazoa</taxon>
        <taxon>Ecdysozoa</taxon>
        <taxon>Arthropoda</taxon>
        <taxon>Hexapoda</taxon>
        <taxon>Insecta</taxon>
        <taxon>Pterygota</taxon>
        <taxon>Neoptera</taxon>
        <taxon>Endopterygota</taxon>
        <taxon>Lepidoptera</taxon>
        <taxon>Glossata</taxon>
        <taxon>Ditrysia</taxon>
        <taxon>Papilionoidea</taxon>
        <taxon>Nymphalidae</taxon>
        <taxon>Danainae</taxon>
        <taxon>Danaini</taxon>
        <taxon>Danaina</taxon>
        <taxon>Danaus</taxon>
        <taxon>Danaus</taxon>
    </lineage>
</organism>
<keyword evidence="2" id="KW-1185">Reference proteome</keyword>
<dbReference type="SMART" id="SM00696">
    <property type="entry name" value="DM9"/>
    <property type="match status" value="2"/>
</dbReference>
<name>A0A212FK80_DANPL</name>
<dbReference type="PANTHER" id="PTHR31649">
    <property type="entry name" value="AGAP009604-PA"/>
    <property type="match status" value="1"/>
</dbReference>
<dbReference type="EMBL" id="AGBW02008106">
    <property type="protein sequence ID" value="OWR54155.1"/>
    <property type="molecule type" value="Genomic_DNA"/>
</dbReference>
<sequence>MTSGDQLPFDALIAGFQEEPIYIARAKHRGSLCPGKYVPSKQLAFLPWGHQEHRKSEFEVLCGYNAMWIKCRSPYLPSNVYVAGKSEVGRESLYIGRAMINNELVVGKVHMLYQTCYLPNQGKEVERTVFEVLAVGNNDTSEYNWKKQCFMVDCKPLCP</sequence>
<dbReference type="KEGG" id="dpl:KGM_201456"/>
<dbReference type="PANTHER" id="PTHR31649:SF1">
    <property type="entry name" value="FARNESOIC ACID O-METHYL TRANSFERASE DOMAIN-CONTAINING PROTEIN"/>
    <property type="match status" value="1"/>
</dbReference>